<name>A0A6A4RE34_9RHOB</name>
<reference evidence="2 3" key="1">
    <citation type="submission" date="2019-12" db="EMBL/GenBank/DDBJ databases">
        <authorList>
            <person name="Zhang Y.-J."/>
        </authorList>
    </citation>
    <scope>NUCLEOTIDE SEQUENCE [LARGE SCALE GENOMIC DNA]</scope>
    <source>
        <strain evidence="2 3">H18S-6</strain>
    </source>
</reference>
<dbReference type="AlphaFoldDB" id="A0A6A4RE34"/>
<organism evidence="2 3">
    <name type="scientific">Parasedimentitalea maritima</name>
    <dbReference type="NCBI Taxonomy" id="2578117"/>
    <lineage>
        <taxon>Bacteria</taxon>
        <taxon>Pseudomonadati</taxon>
        <taxon>Pseudomonadota</taxon>
        <taxon>Alphaproteobacteria</taxon>
        <taxon>Rhodobacterales</taxon>
        <taxon>Paracoccaceae</taxon>
        <taxon>Parasedimentitalea</taxon>
    </lineage>
</organism>
<proteinExistence type="predicted"/>
<dbReference type="RefSeq" id="WP_158981230.1">
    <property type="nucleotide sequence ID" value="NZ_WSFO01000013.1"/>
</dbReference>
<sequence>MQHAGPPVGHSAAQRRGAVGIGLQPQRALRAAKPNPAERAAQPSGPKGAGEFGSMPGGILVGNDHRIGMGRGL</sequence>
<feature type="compositionally biased region" description="Gly residues" evidence="1">
    <location>
        <begin position="47"/>
        <end position="60"/>
    </location>
</feature>
<evidence type="ECO:0000313" key="3">
    <source>
        <dbReference type="Proteomes" id="UP000441586"/>
    </source>
</evidence>
<evidence type="ECO:0000256" key="1">
    <source>
        <dbReference type="SAM" id="MobiDB-lite"/>
    </source>
</evidence>
<dbReference type="Proteomes" id="UP000441586">
    <property type="component" value="Unassembled WGS sequence"/>
</dbReference>
<accession>A0A6A4RE34</accession>
<comment type="caution">
    <text evidence="2">The sequence shown here is derived from an EMBL/GenBank/DDBJ whole genome shotgun (WGS) entry which is preliminary data.</text>
</comment>
<evidence type="ECO:0000313" key="2">
    <source>
        <dbReference type="EMBL" id="KAE9627395.1"/>
    </source>
</evidence>
<gene>
    <name evidence="2" type="ORF">GP644_19710</name>
</gene>
<dbReference type="EMBL" id="WSFO01000013">
    <property type="protein sequence ID" value="KAE9627395.1"/>
    <property type="molecule type" value="Genomic_DNA"/>
</dbReference>
<protein>
    <submittedName>
        <fullName evidence="2">Uncharacterized protein</fullName>
    </submittedName>
</protein>
<feature type="region of interest" description="Disordered" evidence="1">
    <location>
        <begin position="1"/>
        <end position="73"/>
    </location>
</feature>